<evidence type="ECO:0000259" key="3">
    <source>
        <dbReference type="Pfam" id="PF13229"/>
    </source>
</evidence>
<dbReference type="RefSeq" id="WP_111866457.1">
    <property type="nucleotide sequence ID" value="NZ_QLYX01000005.1"/>
</dbReference>
<feature type="compositionally biased region" description="Basic and acidic residues" evidence="1">
    <location>
        <begin position="256"/>
        <end position="270"/>
    </location>
</feature>
<dbReference type="Pfam" id="PF13229">
    <property type="entry name" value="Beta_helix"/>
    <property type="match status" value="2"/>
</dbReference>
<feature type="domain" description="Right handed beta helix" evidence="3">
    <location>
        <begin position="409"/>
        <end position="542"/>
    </location>
</feature>
<protein>
    <submittedName>
        <fullName evidence="4">Right-handed parallel beta-helix repeat-containing protein</fullName>
    </submittedName>
</protein>
<sequence length="656" mass="69630">MAGERAKPRRGRARWITAVVVLLATGGGSFAYAQYFSGGPAKMPGVNDVRFENAEHQAALVDAEDDRLMQVRAVAAIAPRGGLEAAQWRQPYRLNTGSAYTLVLTSRSAPYTIADLIKLAPQTFTRLRDGSYLLTEHIYVNTGAKLLLQNPGGLTIRLASGPNGFVSIVSFGGTLTLQGTAQVPMRVVSWDPKTNKVDQNVNDGRAYVRAIGGQFDMNHTHAGYLGFWSGRTGGIAPTGTDRPNVGSAKQGGPTRLTKDQRHDAKQRRLESGGVEGGQPPRSGNIIAQPPGKLQVPSGTEFEVPTESYVSVNIKNSRIIGNAYGVFVSAANGIEIADTRIEQSLIHGVVMHRFAKNGSIERTVSVRNRGDGFVLARATEQIRVDGSTAEGNGGNGFTLNGQPLAHGPSASGESVASYGNNSVASSVARANGRYGIEILGGANVGVNNNRVEGGDMGIVVRQGAGQVKVVGNQLTGQRRQGVSIRDGVTGTAVTGNIIRNVRTGVYVRGSVVAVQGNTVQGSTSHGVTFVGAVGGSEATRNTIAGAGPSAVDRARSTGDVIRKDNQTGGWKDTSSLWIRIKRFLKPMNLIWAGVFLLVITSAIRSRGTGPKIGRRANRHPYDRQRLMEERPVQVLKRRPPSTSPNGSGPERPEVLAR</sequence>
<accession>A0A365H668</accession>
<keyword evidence="2" id="KW-1133">Transmembrane helix</keyword>
<feature type="region of interest" description="Disordered" evidence="1">
    <location>
        <begin position="606"/>
        <end position="656"/>
    </location>
</feature>
<proteinExistence type="predicted"/>
<comment type="caution">
    <text evidence="4">The sequence shown here is derived from an EMBL/GenBank/DDBJ whole genome shotgun (WGS) entry which is preliminary data.</text>
</comment>
<name>A0A365H668_9ACTN</name>
<dbReference type="InterPro" id="IPR011050">
    <property type="entry name" value="Pectin_lyase_fold/virulence"/>
</dbReference>
<keyword evidence="2" id="KW-0812">Transmembrane</keyword>
<dbReference type="Proteomes" id="UP000251891">
    <property type="component" value="Unassembled WGS sequence"/>
</dbReference>
<dbReference type="SUPFAM" id="SSF51126">
    <property type="entry name" value="Pectin lyase-like"/>
    <property type="match status" value="1"/>
</dbReference>
<feature type="domain" description="Right handed beta helix" evidence="3">
    <location>
        <begin position="308"/>
        <end position="400"/>
    </location>
</feature>
<evidence type="ECO:0000256" key="1">
    <source>
        <dbReference type="SAM" id="MobiDB-lite"/>
    </source>
</evidence>
<evidence type="ECO:0000313" key="5">
    <source>
        <dbReference type="Proteomes" id="UP000251891"/>
    </source>
</evidence>
<feature type="transmembrane region" description="Helical" evidence="2">
    <location>
        <begin position="588"/>
        <end position="604"/>
    </location>
</feature>
<dbReference type="InterPro" id="IPR039448">
    <property type="entry name" value="Beta_helix"/>
</dbReference>
<keyword evidence="5" id="KW-1185">Reference proteome</keyword>
<evidence type="ECO:0000313" key="4">
    <source>
        <dbReference type="EMBL" id="RAY14539.1"/>
    </source>
</evidence>
<gene>
    <name evidence="4" type="ORF">DPM19_12215</name>
</gene>
<dbReference type="AlphaFoldDB" id="A0A365H668"/>
<reference evidence="4 5" key="1">
    <citation type="submission" date="2018-06" db="EMBL/GenBank/DDBJ databases">
        <title>Actinomadura craniellae sp. nov. isolated from marine sponge Craniella sp.</title>
        <authorList>
            <person name="Li L."/>
            <person name="Xu Q.H."/>
            <person name="Lin H.W."/>
            <person name="Lu Y.H."/>
        </authorList>
    </citation>
    <scope>NUCLEOTIDE SEQUENCE [LARGE SCALE GENOMIC DNA]</scope>
    <source>
        <strain evidence="4 5">LHW63021</strain>
    </source>
</reference>
<feature type="region of interest" description="Disordered" evidence="1">
    <location>
        <begin position="235"/>
        <end position="290"/>
    </location>
</feature>
<dbReference type="OrthoDB" id="3799348at2"/>
<dbReference type="InterPro" id="IPR012334">
    <property type="entry name" value="Pectin_lyas_fold"/>
</dbReference>
<feature type="compositionally biased region" description="Basic and acidic residues" evidence="1">
    <location>
        <begin position="618"/>
        <end position="630"/>
    </location>
</feature>
<evidence type="ECO:0000256" key="2">
    <source>
        <dbReference type="SAM" id="Phobius"/>
    </source>
</evidence>
<organism evidence="4 5">
    <name type="scientific">Actinomadura craniellae</name>
    <dbReference type="NCBI Taxonomy" id="2231787"/>
    <lineage>
        <taxon>Bacteria</taxon>
        <taxon>Bacillati</taxon>
        <taxon>Actinomycetota</taxon>
        <taxon>Actinomycetes</taxon>
        <taxon>Streptosporangiales</taxon>
        <taxon>Thermomonosporaceae</taxon>
        <taxon>Actinomadura</taxon>
    </lineage>
</organism>
<dbReference type="Gene3D" id="2.160.20.10">
    <property type="entry name" value="Single-stranded right-handed beta-helix, Pectin lyase-like"/>
    <property type="match status" value="1"/>
</dbReference>
<keyword evidence="2" id="KW-0472">Membrane</keyword>
<dbReference type="SMART" id="SM00710">
    <property type="entry name" value="PbH1"/>
    <property type="match status" value="9"/>
</dbReference>
<dbReference type="InterPro" id="IPR006626">
    <property type="entry name" value="PbH1"/>
</dbReference>
<dbReference type="EMBL" id="QLYX01000005">
    <property type="protein sequence ID" value="RAY14539.1"/>
    <property type="molecule type" value="Genomic_DNA"/>
</dbReference>